<dbReference type="Proteomes" id="UP000237481">
    <property type="component" value="Unassembled WGS sequence"/>
</dbReference>
<dbReference type="AlphaFoldDB" id="A0A2S4KMG6"/>
<reference evidence="2 3" key="1">
    <citation type="submission" date="2018-01" db="EMBL/GenBank/DDBJ databases">
        <title>Harnessing the power of phylogenomics to disentangle the directionality and signatures of interkingdom host jumping in the parasitic fungal genus Tolypocladium.</title>
        <authorList>
            <person name="Quandt C.A."/>
            <person name="Patterson W."/>
            <person name="Spatafora J.W."/>
        </authorList>
    </citation>
    <scope>NUCLEOTIDE SEQUENCE [LARGE SCALE GENOMIC DNA]</scope>
    <source>
        <strain evidence="2 3">NRBC 100945</strain>
    </source>
</reference>
<accession>A0A2S4KMG6</accession>
<dbReference type="PANTHER" id="PTHR33112">
    <property type="entry name" value="DOMAIN PROTEIN, PUTATIVE-RELATED"/>
    <property type="match status" value="1"/>
</dbReference>
<protein>
    <recommendedName>
        <fullName evidence="1">Heterokaryon incompatibility domain-containing protein</fullName>
    </recommendedName>
</protein>
<comment type="caution">
    <text evidence="2">The sequence shown here is derived from an EMBL/GenBank/DDBJ whole genome shotgun (WGS) entry which is preliminary data.</text>
</comment>
<sequence>MSKPSEVPEKPAPSQWPSDCKVCQDIWRRFADPESTHEVNLGSFADALSTQCSTHKPLAQSFIESLHMGDDDDEFGQPKSDDVGISKGFKGCSVTIHESISKLGCAWNLLLVKKDSAPAHPGTGRILDPDWVDLDILRKWKKECSSSHGAKCENPMKIWPIRPAWLIDVERKCLVPGQVPGDFVALSYMWGGYTAFTIDADTLARLQEPYALDTPEILEYLPPILQRAVYLTSVIGERYLWADALCITHDDCGVITEQLKMMGAVYATAVVTIIAADGDSQNGLPGLKGVSDPREMNQQVIPFGDEKLIVRNTGIFSMSGYLPYYDRGWTYQEYKMSQRRILFNRQELHWECRCSVWHEEMILGATVDEYIDPRPSVILAGFPDLESLFHMISTYNEKELRYDEDALPAISGLLSVVSRSFTGGFLYGLPEMFFERGLGWRPYWEHTNLRRRTSSDSPAGSRLSPSGLPSWSWIGWQGSVYCGYEDAARVDYQQFRIEETIPITEWYTSHSPIDPPSQRRRIRSTWFENRDSYKDFTKPLPPGWTRHNAAETGGLRDEPHLYPDGCDKYVFKHAAMPDSDKEMWAWYYPFPVADIQKSTPPFMPEQTLYLFCETTRVRLWGHQAGHRNVVILCNSFGENIGSLHLHNDESLALFPQVVAEGETGLPVELVAVYRSTVYSKTWNSTKKIYDLPLKKDEAYAVLWIEWKDGVAYRLASGKVRAKEWEKLDLEKLSLILG</sequence>
<feature type="domain" description="Heterokaryon incompatibility" evidence="1">
    <location>
        <begin position="183"/>
        <end position="333"/>
    </location>
</feature>
<dbReference type="Pfam" id="PF06985">
    <property type="entry name" value="HET"/>
    <property type="match status" value="1"/>
</dbReference>
<dbReference type="InterPro" id="IPR010730">
    <property type="entry name" value="HET"/>
</dbReference>
<organism evidence="2 3">
    <name type="scientific">Tolypocladium paradoxum</name>
    <dbReference type="NCBI Taxonomy" id="94208"/>
    <lineage>
        <taxon>Eukaryota</taxon>
        <taxon>Fungi</taxon>
        <taxon>Dikarya</taxon>
        <taxon>Ascomycota</taxon>
        <taxon>Pezizomycotina</taxon>
        <taxon>Sordariomycetes</taxon>
        <taxon>Hypocreomycetidae</taxon>
        <taxon>Hypocreales</taxon>
        <taxon>Ophiocordycipitaceae</taxon>
        <taxon>Tolypocladium</taxon>
    </lineage>
</organism>
<evidence type="ECO:0000313" key="3">
    <source>
        <dbReference type="Proteomes" id="UP000237481"/>
    </source>
</evidence>
<dbReference type="PANTHER" id="PTHR33112:SF16">
    <property type="entry name" value="HETEROKARYON INCOMPATIBILITY DOMAIN-CONTAINING PROTEIN"/>
    <property type="match status" value="1"/>
</dbReference>
<keyword evidence="3" id="KW-1185">Reference proteome</keyword>
<proteinExistence type="predicted"/>
<evidence type="ECO:0000259" key="1">
    <source>
        <dbReference type="Pfam" id="PF06985"/>
    </source>
</evidence>
<evidence type="ECO:0000313" key="2">
    <source>
        <dbReference type="EMBL" id="POR31388.1"/>
    </source>
</evidence>
<name>A0A2S4KMG6_9HYPO</name>
<dbReference type="EMBL" id="PKSG01001047">
    <property type="protein sequence ID" value="POR31388.1"/>
    <property type="molecule type" value="Genomic_DNA"/>
</dbReference>
<gene>
    <name evidence="2" type="ORF">TPAR_08365</name>
</gene>
<dbReference type="OrthoDB" id="5135333at2759"/>